<dbReference type="InterPro" id="IPR052585">
    <property type="entry name" value="Lipid_raft_assoc_Zn_ADH"/>
</dbReference>
<sequence length="656" mass="74908">MSEAEQVDQLKDTEVVVVADDGSVGAGAGAGVGVGETPNLHVTESPPIAESTPVKANSKSKPKKSVGFAPPPEEDLREHHRYLKEKEEDELKSSSFHKIPPELAYLNQKTRNAPAAPKPLDSPLKHQVPNSRLRLSDLPDLSKLKFFDVKDISVQNKETELQFHYTTINLPPRSDSVIVDIKYSSLNSFDLSKINQYLLNLSNVKVGLGYEFAGVITQVGSSMSKKYSVEDYVFGMIDPDSKRGALSTSQIIYPGRDVLIKVDKETLQKLDEIDINLDGNMESKDFQVGEGEVDGEEEEQEEQEEEPDKDVPAVTEDISQTNKLSLNNSNKNIPSLAKLSAISLLYCRSKQMLQHFESESKKVNVLINGADTDIGLTLTQILLSETRYDFISLILIIREKSQTYMERLIEYFQKKYYDPSQTKRIKCISFDMLNDGLYFPGERIPTNYKKPDFFAVEVINALLTPHTDLQESINESNINNYKLDLFIDLIGCKKYFQSTTTKLHEIETLNFPYKQHIGNTTSVEKLFQATSKIPFLARILKPKKLKSVVISGCKFTLREPSYNIDKLIDFNEQGIMNPWNKGWTSNLFNNWTSYNYYEEIYLKIKQSWCEEALSLVVNDRLKFKIDHVVDWRKEYKKYIQRLKENDGKIIFQVEDF</sequence>
<evidence type="ECO:0000313" key="3">
    <source>
        <dbReference type="Proteomes" id="UP001202479"/>
    </source>
</evidence>
<gene>
    <name evidence="2" type="ORF">KGF56_004921</name>
</gene>
<dbReference type="Gene3D" id="3.90.180.10">
    <property type="entry name" value="Medium-chain alcohol dehydrogenases, catalytic domain"/>
    <property type="match status" value="1"/>
</dbReference>
<proteinExistence type="predicted"/>
<dbReference type="RefSeq" id="XP_049178100.1">
    <property type="nucleotide sequence ID" value="XM_049326410.1"/>
</dbReference>
<feature type="compositionally biased region" description="Gly residues" evidence="1">
    <location>
        <begin position="24"/>
        <end position="34"/>
    </location>
</feature>
<name>A0AAI9STI5_9ASCO</name>
<dbReference type="AlphaFoldDB" id="A0AAI9STI5"/>
<dbReference type="PANTHER" id="PTHR43482">
    <property type="entry name" value="PROTEIN AST1-RELATED"/>
    <property type="match status" value="1"/>
</dbReference>
<accession>A0AAI9STI5</accession>
<evidence type="ECO:0000313" key="2">
    <source>
        <dbReference type="EMBL" id="KAI3402351.1"/>
    </source>
</evidence>
<dbReference type="PANTHER" id="PTHR43482:SF1">
    <property type="entry name" value="PROTEIN AST1-RELATED"/>
    <property type="match status" value="1"/>
</dbReference>
<evidence type="ECO:0000256" key="1">
    <source>
        <dbReference type="SAM" id="MobiDB-lite"/>
    </source>
</evidence>
<dbReference type="SUPFAM" id="SSF50129">
    <property type="entry name" value="GroES-like"/>
    <property type="match status" value="1"/>
</dbReference>
<protein>
    <submittedName>
        <fullName evidence="2">Uncharacterized protein</fullName>
    </submittedName>
</protein>
<dbReference type="Proteomes" id="UP001202479">
    <property type="component" value="Unassembled WGS sequence"/>
</dbReference>
<organism evidence="2 3">
    <name type="scientific">Candida oxycetoniae</name>
    <dbReference type="NCBI Taxonomy" id="497107"/>
    <lineage>
        <taxon>Eukaryota</taxon>
        <taxon>Fungi</taxon>
        <taxon>Dikarya</taxon>
        <taxon>Ascomycota</taxon>
        <taxon>Saccharomycotina</taxon>
        <taxon>Pichiomycetes</taxon>
        <taxon>Debaryomycetaceae</taxon>
        <taxon>Candida/Lodderomyces clade</taxon>
        <taxon>Candida</taxon>
    </lineage>
</organism>
<keyword evidence="3" id="KW-1185">Reference proteome</keyword>
<feature type="compositionally biased region" description="Acidic residues" evidence="1">
    <location>
        <begin position="291"/>
        <end position="308"/>
    </location>
</feature>
<comment type="caution">
    <text evidence="2">The sequence shown here is derived from an EMBL/GenBank/DDBJ whole genome shotgun (WGS) entry which is preliminary data.</text>
</comment>
<feature type="region of interest" description="Disordered" evidence="1">
    <location>
        <begin position="22"/>
        <end position="77"/>
    </location>
</feature>
<dbReference type="EMBL" id="JAHUZD010000150">
    <property type="protein sequence ID" value="KAI3402351.1"/>
    <property type="molecule type" value="Genomic_DNA"/>
</dbReference>
<feature type="region of interest" description="Disordered" evidence="1">
    <location>
        <begin position="289"/>
        <end position="314"/>
    </location>
</feature>
<dbReference type="GeneID" id="73382534"/>
<reference evidence="2" key="1">
    <citation type="journal article" date="2022" name="DNA Res.">
        <title>Genome analysis of five recently described species of the CUG-Ser clade uncovers Candida theae as a new hybrid lineage with pathogenic potential in the Candida parapsilosis species complex.</title>
        <authorList>
            <person name="Mixao V."/>
            <person name="Del Olmo V."/>
            <person name="Hegedusova E."/>
            <person name="Saus E."/>
            <person name="Pryszcz L."/>
            <person name="Cillingova A."/>
            <person name="Nosek J."/>
            <person name="Gabaldon T."/>
        </authorList>
    </citation>
    <scope>NUCLEOTIDE SEQUENCE</scope>
    <source>
        <strain evidence="2">CBS 10844</strain>
    </source>
</reference>
<dbReference type="InterPro" id="IPR011032">
    <property type="entry name" value="GroES-like_sf"/>
</dbReference>